<feature type="chain" id="PRO_5038183486" description="Outer membrane protein assembly factor BamA" evidence="8">
    <location>
        <begin position="24"/>
        <end position="773"/>
    </location>
</feature>
<keyword evidence="3 8" id="KW-0812">Transmembrane</keyword>
<keyword evidence="7 8" id="KW-0998">Cell outer membrane</keyword>
<sequence precursor="true">MRLSLALALVAALLCSAAAAVRAQPQPAQGAFALPAPGGIVREVRVEGTQRIEPATVQSYMVIQPGDRFDTENMDRSIKTLFATGLFADVWLRREGDALIVTVRENPIVNRVAFEGNRAIGDEVLRGEIQTRPRSVFTRTQALADRQRLLDVYARRGRYAASIEPKVIELDQNRVDVVFEIVEGPSTLIRRISFVGNKAFSASDLKDAIASRESAWYRILSTADQYDPERLAFDRELLRRFYLKNGYVDAEITGAVAELSPDRTSFFITFTIVEGERYRVGSVEIDSRVRNLEPESLRSAITLRGGDWYGSEAVEESVRALELAVQNAGYAFVEIRPRFQRNREQRTVDVTFEVVEGPRVFVERIDIVGNQRTMDKVIRREFRIAEGDAYNAARVRRSRQRLIDLNYFSKVEVTTTEGSAPDRAIITAEVEEKATGELTLGGGYGTDIGFLGTVGLRERNLAGTGLEARAEVTLGQLRSALDLSLTDPYFLDRNLVAGIDLFYITRDNQEIAGFDEQRRGGAVRIGYAINEHLRQSWSYSYIEREITNVSPLASIYIRDQAGRSTVSMVSQILTYDRRDSRIDPTEGYVVRFSTEVSGLGGNVGFFRPRLEGIYYQPLAFITGNRQWILSIRGSVGFLFQYGEVERIIDNFFLGGENLRGFEIGGAGPRDRTTGDALGGRRIWTQSTEIRYPFPFVPDELGIHGRAFVDIGNLEDSGLTGPGVVNSGPPRLGAGFGVTWRSPFGIVNVDLTPFVVKEPYDKTQIFRFGFGTRF</sequence>
<reference evidence="11" key="1">
    <citation type="submission" date="2021-06" db="EMBL/GenBank/DDBJ databases">
        <title>Elioraea tepida, sp. nov., a moderately thermophilic aerobic anoxygenic phototrophic bacterium isolated from an alkaline siliceous hot spring mat community in Yellowstone National Park, WY, USA.</title>
        <authorList>
            <person name="Saini M.K."/>
            <person name="Yoshida S."/>
            <person name="Sebastian A."/>
            <person name="Hirose S."/>
            <person name="Hara E."/>
            <person name="Tamaki H."/>
            <person name="Soulier N.T."/>
            <person name="Albert I."/>
            <person name="Hanada S."/>
            <person name="Bryant D.A."/>
            <person name="Tank M."/>
        </authorList>
    </citation>
    <scope>NUCLEOTIDE SEQUENCE</scope>
    <source>
        <strain evidence="11">MS-P2</strain>
    </source>
</reference>
<feature type="domain" description="POTRA" evidence="10">
    <location>
        <begin position="360"/>
        <end position="433"/>
    </location>
</feature>
<keyword evidence="4 8" id="KW-0732">Signal</keyword>
<evidence type="ECO:0000313" key="11">
    <source>
        <dbReference type="EMBL" id="QXM26387.1"/>
    </source>
</evidence>
<comment type="similarity">
    <text evidence="8">Belongs to the BamA family.</text>
</comment>
<evidence type="ECO:0000256" key="8">
    <source>
        <dbReference type="HAMAP-Rule" id="MF_01430"/>
    </source>
</evidence>
<dbReference type="Pfam" id="PF07244">
    <property type="entry name" value="POTRA"/>
    <property type="match status" value="5"/>
</dbReference>
<dbReference type="HAMAP" id="MF_01430">
    <property type="entry name" value="OM_assembly_BamA"/>
    <property type="match status" value="1"/>
</dbReference>
<keyword evidence="5 8" id="KW-0677">Repeat</keyword>
<dbReference type="Pfam" id="PF01103">
    <property type="entry name" value="Omp85"/>
    <property type="match status" value="1"/>
</dbReference>
<evidence type="ECO:0000256" key="5">
    <source>
        <dbReference type="ARBA" id="ARBA00022737"/>
    </source>
</evidence>
<dbReference type="PIRSF" id="PIRSF006076">
    <property type="entry name" value="OM_assembly_OMP85"/>
    <property type="match status" value="1"/>
</dbReference>
<dbReference type="KEGG" id="elio:KO353_15765"/>
<comment type="function">
    <text evidence="8">Part of the outer membrane protein assembly complex, which is involved in assembly and insertion of beta-barrel proteins into the outer membrane.</text>
</comment>
<comment type="subunit">
    <text evidence="8">Part of the Bam complex.</text>
</comment>
<feature type="domain" description="POTRA" evidence="10">
    <location>
        <begin position="278"/>
        <end position="357"/>
    </location>
</feature>
<accession>A0A975U4R8</accession>
<dbReference type="GO" id="GO:0051205">
    <property type="term" value="P:protein insertion into membrane"/>
    <property type="evidence" value="ECO:0007669"/>
    <property type="project" value="UniProtKB-UniRule"/>
</dbReference>
<evidence type="ECO:0000256" key="1">
    <source>
        <dbReference type="ARBA" id="ARBA00004370"/>
    </source>
</evidence>
<proteinExistence type="inferred from homology"/>
<keyword evidence="6 8" id="KW-0472">Membrane</keyword>
<evidence type="ECO:0000259" key="10">
    <source>
        <dbReference type="PROSITE" id="PS51779"/>
    </source>
</evidence>
<dbReference type="EMBL" id="CP076448">
    <property type="protein sequence ID" value="QXM26387.1"/>
    <property type="molecule type" value="Genomic_DNA"/>
</dbReference>
<dbReference type="GO" id="GO:0009279">
    <property type="term" value="C:cell outer membrane"/>
    <property type="evidence" value="ECO:0007669"/>
    <property type="project" value="UniProtKB-SubCell"/>
</dbReference>
<evidence type="ECO:0000256" key="9">
    <source>
        <dbReference type="NCBIfam" id="TIGR03303"/>
    </source>
</evidence>
<dbReference type="PANTHER" id="PTHR12815">
    <property type="entry name" value="SORTING AND ASSEMBLY MACHINERY SAMM50 PROTEIN FAMILY MEMBER"/>
    <property type="match status" value="1"/>
</dbReference>
<dbReference type="Proteomes" id="UP000694001">
    <property type="component" value="Chromosome"/>
</dbReference>
<evidence type="ECO:0000256" key="2">
    <source>
        <dbReference type="ARBA" id="ARBA00022452"/>
    </source>
</evidence>
<evidence type="ECO:0000256" key="7">
    <source>
        <dbReference type="ARBA" id="ARBA00023237"/>
    </source>
</evidence>
<dbReference type="NCBIfam" id="TIGR03303">
    <property type="entry name" value="OM_YaeT"/>
    <property type="match status" value="1"/>
</dbReference>
<dbReference type="InterPro" id="IPR010827">
    <property type="entry name" value="BamA/TamA_POTRA"/>
</dbReference>
<organism evidence="11 12">
    <name type="scientific">Elioraea tepida</name>
    <dbReference type="NCBI Taxonomy" id="2843330"/>
    <lineage>
        <taxon>Bacteria</taxon>
        <taxon>Pseudomonadati</taxon>
        <taxon>Pseudomonadota</taxon>
        <taxon>Alphaproteobacteria</taxon>
        <taxon>Acetobacterales</taxon>
        <taxon>Elioraeaceae</taxon>
        <taxon>Elioraea</taxon>
    </lineage>
</organism>
<keyword evidence="12" id="KW-1185">Reference proteome</keyword>
<dbReference type="InterPro" id="IPR039910">
    <property type="entry name" value="D15-like"/>
</dbReference>
<evidence type="ECO:0000256" key="6">
    <source>
        <dbReference type="ARBA" id="ARBA00023136"/>
    </source>
</evidence>
<evidence type="ECO:0000256" key="4">
    <source>
        <dbReference type="ARBA" id="ARBA00022729"/>
    </source>
</evidence>
<evidence type="ECO:0000256" key="3">
    <source>
        <dbReference type="ARBA" id="ARBA00022692"/>
    </source>
</evidence>
<gene>
    <name evidence="8 11" type="primary">bamA</name>
    <name evidence="11" type="ORF">KO353_15765</name>
</gene>
<dbReference type="PROSITE" id="PS51779">
    <property type="entry name" value="POTRA"/>
    <property type="match status" value="4"/>
</dbReference>
<feature type="domain" description="POTRA" evidence="10">
    <location>
        <begin position="39"/>
        <end position="106"/>
    </location>
</feature>
<dbReference type="GO" id="GO:0043165">
    <property type="term" value="P:Gram-negative-bacterium-type cell outer membrane assembly"/>
    <property type="evidence" value="ECO:0007669"/>
    <property type="project" value="UniProtKB-UniRule"/>
</dbReference>
<comment type="subcellular location">
    <subcellularLocation>
        <location evidence="8">Cell outer membrane</location>
    </subcellularLocation>
    <subcellularLocation>
        <location evidence="1">Membrane</location>
    </subcellularLocation>
</comment>
<protein>
    <recommendedName>
        <fullName evidence="8 9">Outer membrane protein assembly factor BamA</fullName>
    </recommendedName>
</protein>
<feature type="signal peptide" evidence="8">
    <location>
        <begin position="1"/>
        <end position="23"/>
    </location>
</feature>
<dbReference type="InterPro" id="IPR023707">
    <property type="entry name" value="OM_assembly_BamA"/>
</dbReference>
<evidence type="ECO:0000313" key="12">
    <source>
        <dbReference type="Proteomes" id="UP000694001"/>
    </source>
</evidence>
<dbReference type="AlphaFoldDB" id="A0A975U4R8"/>
<name>A0A975U4R8_9PROT</name>
<keyword evidence="2 8" id="KW-1134">Transmembrane beta strand</keyword>
<dbReference type="InterPro" id="IPR000184">
    <property type="entry name" value="Bac_surfAg_D15"/>
</dbReference>
<feature type="domain" description="POTRA" evidence="10">
    <location>
        <begin position="107"/>
        <end position="184"/>
    </location>
</feature>
<dbReference type="PANTHER" id="PTHR12815:SF23">
    <property type="entry name" value="OUTER MEMBRANE PROTEIN ASSEMBLY FACTOR BAMA"/>
    <property type="match status" value="1"/>
</dbReference>
<dbReference type="InterPro" id="IPR034746">
    <property type="entry name" value="POTRA"/>
</dbReference>